<keyword evidence="1" id="KW-0175">Coiled coil</keyword>
<gene>
    <name evidence="3" type="ORF">P153DRAFT_392413</name>
</gene>
<sequence>MSYSPAKRRNSWPLNDLEKKYDELLDEYHKQQPQISALSADKVVLRNENLDLAIRNGELKSQTIKQQIQILELSGKDDDIEDLRNTVLNYRAELEEVKQQSMFLHDRGGEQDQAVIIQDLMVEVETLRAQLDSVASIDSYVEQIAMMQEHTENLEAKLAVASSQLANKDPDTSPSHHVTSLTPKVAEMPDEVDQTDDTSTEGSKKKSEKYSLMLEMDLKQQMEAYTTLWHKFERSEEKLQHCGEQRQTLENKARNLRNFNEHLQNRLQDMDAEKQGDCKGKCKDLEEKLRRLLNCFGMHRRAEKEMIDEVMHEFTGDLDGGGDDYDDESVVVDCESCDGEEGGQKRRGD</sequence>
<accession>A0A6A6APB1</accession>
<proteinExistence type="predicted"/>
<feature type="region of interest" description="Disordered" evidence="2">
    <location>
        <begin position="165"/>
        <end position="207"/>
    </location>
</feature>
<reference evidence="3" key="1">
    <citation type="journal article" date="2020" name="Stud. Mycol.">
        <title>101 Dothideomycetes genomes: a test case for predicting lifestyles and emergence of pathogens.</title>
        <authorList>
            <person name="Haridas S."/>
            <person name="Albert R."/>
            <person name="Binder M."/>
            <person name="Bloem J."/>
            <person name="Labutti K."/>
            <person name="Salamov A."/>
            <person name="Andreopoulos B."/>
            <person name="Baker S."/>
            <person name="Barry K."/>
            <person name="Bills G."/>
            <person name="Bluhm B."/>
            <person name="Cannon C."/>
            <person name="Castanera R."/>
            <person name="Culley D."/>
            <person name="Daum C."/>
            <person name="Ezra D."/>
            <person name="Gonzalez J."/>
            <person name="Henrissat B."/>
            <person name="Kuo A."/>
            <person name="Liang C."/>
            <person name="Lipzen A."/>
            <person name="Lutzoni F."/>
            <person name="Magnuson J."/>
            <person name="Mondo S."/>
            <person name="Nolan M."/>
            <person name="Ohm R."/>
            <person name="Pangilinan J."/>
            <person name="Park H.-J."/>
            <person name="Ramirez L."/>
            <person name="Alfaro M."/>
            <person name="Sun H."/>
            <person name="Tritt A."/>
            <person name="Yoshinaga Y."/>
            <person name="Zwiers L.-H."/>
            <person name="Turgeon B."/>
            <person name="Goodwin S."/>
            <person name="Spatafora J."/>
            <person name="Crous P."/>
            <person name="Grigoriev I."/>
        </authorList>
    </citation>
    <scope>NUCLEOTIDE SEQUENCE</scope>
    <source>
        <strain evidence="3">CBS 119687</strain>
    </source>
</reference>
<protein>
    <submittedName>
        <fullName evidence="3">Uncharacterized protein</fullName>
    </submittedName>
</protein>
<feature type="coiled-coil region" evidence="1">
    <location>
        <begin position="232"/>
        <end position="273"/>
    </location>
</feature>
<feature type="compositionally biased region" description="Acidic residues" evidence="2">
    <location>
        <begin position="188"/>
        <end position="199"/>
    </location>
</feature>
<feature type="compositionally biased region" description="Polar residues" evidence="2">
    <location>
        <begin position="165"/>
        <end position="182"/>
    </location>
</feature>
<dbReference type="AlphaFoldDB" id="A0A6A6APB1"/>
<evidence type="ECO:0000313" key="3">
    <source>
        <dbReference type="EMBL" id="KAF2133759.1"/>
    </source>
</evidence>
<evidence type="ECO:0000256" key="1">
    <source>
        <dbReference type="SAM" id="Coils"/>
    </source>
</evidence>
<organism evidence="3 4">
    <name type="scientific">Dothidotthia symphoricarpi CBS 119687</name>
    <dbReference type="NCBI Taxonomy" id="1392245"/>
    <lineage>
        <taxon>Eukaryota</taxon>
        <taxon>Fungi</taxon>
        <taxon>Dikarya</taxon>
        <taxon>Ascomycota</taxon>
        <taxon>Pezizomycotina</taxon>
        <taxon>Dothideomycetes</taxon>
        <taxon>Pleosporomycetidae</taxon>
        <taxon>Pleosporales</taxon>
        <taxon>Dothidotthiaceae</taxon>
        <taxon>Dothidotthia</taxon>
    </lineage>
</organism>
<dbReference type="EMBL" id="ML977498">
    <property type="protein sequence ID" value="KAF2133759.1"/>
    <property type="molecule type" value="Genomic_DNA"/>
</dbReference>
<evidence type="ECO:0000313" key="4">
    <source>
        <dbReference type="Proteomes" id="UP000799771"/>
    </source>
</evidence>
<dbReference type="GeneID" id="54411579"/>
<keyword evidence="4" id="KW-1185">Reference proteome</keyword>
<name>A0A6A6APB1_9PLEO</name>
<evidence type="ECO:0000256" key="2">
    <source>
        <dbReference type="SAM" id="MobiDB-lite"/>
    </source>
</evidence>
<dbReference type="Proteomes" id="UP000799771">
    <property type="component" value="Unassembled WGS sequence"/>
</dbReference>
<dbReference type="RefSeq" id="XP_033528146.1">
    <property type="nucleotide sequence ID" value="XM_033671147.1"/>
</dbReference>